<dbReference type="EMBL" id="RIBZ01000111">
    <property type="protein sequence ID" value="RNG31593.1"/>
    <property type="molecule type" value="Genomic_DNA"/>
</dbReference>
<feature type="domain" description="HTH tetR-type" evidence="5">
    <location>
        <begin position="12"/>
        <end position="70"/>
    </location>
</feature>
<keyword evidence="3" id="KW-0804">Transcription</keyword>
<evidence type="ECO:0000256" key="2">
    <source>
        <dbReference type="ARBA" id="ARBA00023125"/>
    </source>
</evidence>
<dbReference type="AlphaFoldDB" id="A0A3M8WU09"/>
<dbReference type="Proteomes" id="UP000275401">
    <property type="component" value="Unassembled WGS sequence"/>
</dbReference>
<dbReference type="InterPro" id="IPR050109">
    <property type="entry name" value="HTH-type_TetR-like_transc_reg"/>
</dbReference>
<dbReference type="SUPFAM" id="SSF48498">
    <property type="entry name" value="Tetracyclin repressor-like, C-terminal domain"/>
    <property type="match status" value="1"/>
</dbReference>
<proteinExistence type="predicted"/>
<dbReference type="InterPro" id="IPR009057">
    <property type="entry name" value="Homeodomain-like_sf"/>
</dbReference>
<gene>
    <name evidence="6" type="ORF">EEJ42_08590</name>
</gene>
<keyword evidence="1" id="KW-0805">Transcription regulation</keyword>
<protein>
    <submittedName>
        <fullName evidence="6">TetR/AcrR family transcriptional regulator</fullName>
    </submittedName>
</protein>
<sequence length="190" mass="20045">MSSSTRRRADAQRSRTAVLDAAIQLLGEDPDAGMAAIAGAAGVTRQTVYAHFSSRDALLSAVADRMTEKVAEEMDAAGADEGPVAEALLRLLDAAWRVSEAYPVLIRLGGRPAAPEEERVRHEPIADRIARVLQRGRDGGDFDPEPALSWQVAAVIALSHATGEEVRAGRVSAADAMAALQSGVLRLLAP</sequence>
<evidence type="ECO:0000313" key="7">
    <source>
        <dbReference type="Proteomes" id="UP000275401"/>
    </source>
</evidence>
<evidence type="ECO:0000259" key="5">
    <source>
        <dbReference type="PROSITE" id="PS50977"/>
    </source>
</evidence>
<evidence type="ECO:0000256" key="1">
    <source>
        <dbReference type="ARBA" id="ARBA00023015"/>
    </source>
</evidence>
<keyword evidence="7" id="KW-1185">Reference proteome</keyword>
<evidence type="ECO:0000256" key="3">
    <source>
        <dbReference type="ARBA" id="ARBA00023163"/>
    </source>
</evidence>
<dbReference type="PANTHER" id="PTHR30055:SF234">
    <property type="entry name" value="HTH-TYPE TRANSCRIPTIONAL REGULATOR BETI"/>
    <property type="match status" value="1"/>
</dbReference>
<dbReference type="PROSITE" id="PS50977">
    <property type="entry name" value="HTH_TETR_2"/>
    <property type="match status" value="1"/>
</dbReference>
<evidence type="ECO:0000256" key="4">
    <source>
        <dbReference type="PROSITE-ProRule" id="PRU00335"/>
    </source>
</evidence>
<feature type="DNA-binding region" description="H-T-H motif" evidence="4">
    <location>
        <begin position="33"/>
        <end position="52"/>
    </location>
</feature>
<dbReference type="GO" id="GO:0000976">
    <property type="term" value="F:transcription cis-regulatory region binding"/>
    <property type="evidence" value="ECO:0007669"/>
    <property type="project" value="TreeGrafter"/>
</dbReference>
<comment type="caution">
    <text evidence="6">The sequence shown here is derived from an EMBL/GenBank/DDBJ whole genome shotgun (WGS) entry which is preliminary data.</text>
</comment>
<organism evidence="6 7">
    <name type="scientific">Streptomyces botrytidirepellens</name>
    <dbReference type="NCBI Taxonomy" id="2486417"/>
    <lineage>
        <taxon>Bacteria</taxon>
        <taxon>Bacillati</taxon>
        <taxon>Actinomycetota</taxon>
        <taxon>Actinomycetes</taxon>
        <taxon>Kitasatosporales</taxon>
        <taxon>Streptomycetaceae</taxon>
        <taxon>Streptomyces</taxon>
    </lineage>
</organism>
<dbReference type="InterPro" id="IPR001647">
    <property type="entry name" value="HTH_TetR"/>
</dbReference>
<evidence type="ECO:0000313" key="6">
    <source>
        <dbReference type="EMBL" id="RNG31593.1"/>
    </source>
</evidence>
<dbReference type="InterPro" id="IPR036271">
    <property type="entry name" value="Tet_transcr_reg_TetR-rel_C_sf"/>
</dbReference>
<accession>A0A3M8WU09</accession>
<keyword evidence="2 4" id="KW-0238">DNA-binding</keyword>
<dbReference type="RefSeq" id="WP_123099374.1">
    <property type="nucleotide sequence ID" value="NZ_RIBZ01000111.1"/>
</dbReference>
<dbReference type="SUPFAM" id="SSF46689">
    <property type="entry name" value="Homeodomain-like"/>
    <property type="match status" value="1"/>
</dbReference>
<reference evidence="6 7" key="1">
    <citation type="submission" date="2018-11" db="EMBL/GenBank/DDBJ databases">
        <title>The Potential of Streptomyces as Biocontrol Agents against the Tomato grey mould, Botrytis cinerea (Gray mold) Frontiers in Microbiology.</title>
        <authorList>
            <person name="Li D."/>
        </authorList>
    </citation>
    <scope>NUCLEOTIDE SEQUENCE [LARGE SCALE GENOMIC DNA]</scope>
    <source>
        <strain evidence="6 7">NEAU-LD23</strain>
    </source>
</reference>
<name>A0A3M8WU09_9ACTN</name>
<dbReference type="Gene3D" id="1.10.357.10">
    <property type="entry name" value="Tetracycline Repressor, domain 2"/>
    <property type="match status" value="1"/>
</dbReference>
<dbReference type="PANTHER" id="PTHR30055">
    <property type="entry name" value="HTH-TYPE TRANSCRIPTIONAL REGULATOR RUTR"/>
    <property type="match status" value="1"/>
</dbReference>
<dbReference type="GO" id="GO:0003700">
    <property type="term" value="F:DNA-binding transcription factor activity"/>
    <property type="evidence" value="ECO:0007669"/>
    <property type="project" value="TreeGrafter"/>
</dbReference>
<dbReference type="Pfam" id="PF00440">
    <property type="entry name" value="TetR_N"/>
    <property type="match status" value="1"/>
</dbReference>